<comment type="caution">
    <text evidence="1">The sequence shown here is derived from an EMBL/GenBank/DDBJ whole genome shotgun (WGS) entry which is preliminary data.</text>
</comment>
<keyword evidence="2" id="KW-1185">Reference proteome</keyword>
<protein>
    <submittedName>
        <fullName evidence="1">Uncharacterized protein</fullName>
    </submittedName>
</protein>
<reference evidence="1" key="1">
    <citation type="submission" date="2022-12" db="EMBL/GenBank/DDBJ databases">
        <title>Draft genome sequence of the thermophilic strain Brevibacillus thermoruber HT42, isolated from Los Humeros, Puebla, Mexico, with biotechnological potential.</title>
        <authorList>
            <person name="Lara Sanchez J."/>
            <person name="Solis Palacios R."/>
            <person name="Bustos Baena A.S."/>
            <person name="Ruz Baez A.E."/>
            <person name="Espinosa Luna G."/>
            <person name="Oliart Ros R.M."/>
        </authorList>
    </citation>
    <scope>NUCLEOTIDE SEQUENCE</scope>
    <source>
        <strain evidence="1">HT42</strain>
    </source>
</reference>
<dbReference type="Proteomes" id="UP001151071">
    <property type="component" value="Unassembled WGS sequence"/>
</dbReference>
<organism evidence="1 2">
    <name type="scientific">Brevibacillus thermoruber</name>
    <dbReference type="NCBI Taxonomy" id="33942"/>
    <lineage>
        <taxon>Bacteria</taxon>
        <taxon>Bacillati</taxon>
        <taxon>Bacillota</taxon>
        <taxon>Bacilli</taxon>
        <taxon>Bacillales</taxon>
        <taxon>Paenibacillaceae</taxon>
        <taxon>Brevibacillus</taxon>
    </lineage>
</organism>
<dbReference type="EMBL" id="JAPYYP010000031">
    <property type="protein sequence ID" value="MDA5110395.1"/>
    <property type="molecule type" value="Genomic_DNA"/>
</dbReference>
<dbReference type="AlphaFoldDB" id="A0A9X3TUD4"/>
<proteinExistence type="predicted"/>
<gene>
    <name evidence="1" type="ORF">O3V59_18705</name>
</gene>
<accession>A0A9X3TUD4</accession>
<evidence type="ECO:0000313" key="2">
    <source>
        <dbReference type="Proteomes" id="UP001151071"/>
    </source>
</evidence>
<sequence length="97" mass="10833">MPHATGVSKATNVARYTKILLEADVPILLVGRHRDVYDIWRKELVQFKPAVYTGSGSDRQEDEAVRRFLEGDTNVGGIKPPIHQRAAHASTSTFMWG</sequence>
<name>A0A9X3TUD4_9BACL</name>
<evidence type="ECO:0000313" key="1">
    <source>
        <dbReference type="EMBL" id="MDA5110395.1"/>
    </source>
</evidence>